<dbReference type="Proteomes" id="UP001597045">
    <property type="component" value="Unassembled WGS sequence"/>
</dbReference>
<sequence length="218" mass="24671">MPTKYTDARARLAEIDRSLLSNSPWAVRNRAMFRATLAAFPLFLNAVYDGPDVRWERDRFDREYRLLLREGATALQRTSRFVRVTSLVTFLLTMVIVVGCSTTAVIIYGHQIPKTGFALWVVLGGDVFALVASIAGAMGAASAVTRRAMRKYARSLAFYATASAFTVMVRRPDRGRRYPSTSTLMAISRYLRLMDRDRRLPTRDLQAVFADRERYLAA</sequence>
<evidence type="ECO:0000256" key="1">
    <source>
        <dbReference type="SAM" id="Phobius"/>
    </source>
</evidence>
<protein>
    <submittedName>
        <fullName evidence="2">Uncharacterized protein</fullName>
    </submittedName>
</protein>
<gene>
    <name evidence="2" type="ORF">ACFQ1S_33300</name>
</gene>
<keyword evidence="1" id="KW-1133">Transmembrane helix</keyword>
<dbReference type="EMBL" id="JBHTIS010002581">
    <property type="protein sequence ID" value="MFD1050062.1"/>
    <property type="molecule type" value="Genomic_DNA"/>
</dbReference>
<keyword evidence="3" id="KW-1185">Reference proteome</keyword>
<organism evidence="2 3">
    <name type="scientific">Kibdelosporangium lantanae</name>
    <dbReference type="NCBI Taxonomy" id="1497396"/>
    <lineage>
        <taxon>Bacteria</taxon>
        <taxon>Bacillati</taxon>
        <taxon>Actinomycetota</taxon>
        <taxon>Actinomycetes</taxon>
        <taxon>Pseudonocardiales</taxon>
        <taxon>Pseudonocardiaceae</taxon>
        <taxon>Kibdelosporangium</taxon>
    </lineage>
</organism>
<keyword evidence="1" id="KW-0812">Transmembrane</keyword>
<feature type="transmembrane region" description="Helical" evidence="1">
    <location>
        <begin position="87"/>
        <end position="110"/>
    </location>
</feature>
<accession>A0ABW3MJ05</accession>
<reference evidence="3" key="1">
    <citation type="journal article" date="2019" name="Int. J. Syst. Evol. Microbiol.">
        <title>The Global Catalogue of Microorganisms (GCM) 10K type strain sequencing project: providing services to taxonomists for standard genome sequencing and annotation.</title>
        <authorList>
            <consortium name="The Broad Institute Genomics Platform"/>
            <consortium name="The Broad Institute Genome Sequencing Center for Infectious Disease"/>
            <person name="Wu L."/>
            <person name="Ma J."/>
        </authorList>
    </citation>
    <scope>NUCLEOTIDE SEQUENCE [LARGE SCALE GENOMIC DNA]</scope>
    <source>
        <strain evidence="3">JCM 31486</strain>
    </source>
</reference>
<evidence type="ECO:0000313" key="3">
    <source>
        <dbReference type="Proteomes" id="UP001597045"/>
    </source>
</evidence>
<feature type="transmembrane region" description="Helical" evidence="1">
    <location>
        <begin position="117"/>
        <end position="140"/>
    </location>
</feature>
<proteinExistence type="predicted"/>
<feature type="non-terminal residue" evidence="2">
    <location>
        <position position="218"/>
    </location>
</feature>
<keyword evidence="1" id="KW-0472">Membrane</keyword>
<comment type="caution">
    <text evidence="2">The sequence shown here is derived from an EMBL/GenBank/DDBJ whole genome shotgun (WGS) entry which is preliminary data.</text>
</comment>
<name>A0ABW3MJ05_9PSEU</name>
<evidence type="ECO:0000313" key="2">
    <source>
        <dbReference type="EMBL" id="MFD1050062.1"/>
    </source>
</evidence>